<feature type="transmembrane region" description="Helical" evidence="1">
    <location>
        <begin position="176"/>
        <end position="199"/>
    </location>
</feature>
<dbReference type="EMBL" id="MEYH01000037">
    <property type="protein sequence ID" value="OGD16259.1"/>
    <property type="molecule type" value="Genomic_DNA"/>
</dbReference>
<keyword evidence="1" id="KW-1133">Transmembrane helix</keyword>
<organism evidence="2 3">
    <name type="scientific">Candidatus Sediminicultor quintus</name>
    <dbReference type="NCBI Taxonomy" id="1797291"/>
    <lineage>
        <taxon>Bacteria</taxon>
        <taxon>Pseudomonadati</taxon>
        <taxon>Atribacterota</taxon>
        <taxon>Candidatus Phoenicimicrobiia</taxon>
        <taxon>Candidatus Pheonicimicrobiales</taxon>
        <taxon>Candidatus Phoenicimicrobiaceae</taxon>
        <taxon>Candidatus Sediminicultor</taxon>
    </lineage>
</organism>
<feature type="transmembrane region" description="Helical" evidence="1">
    <location>
        <begin position="55"/>
        <end position="80"/>
    </location>
</feature>
<evidence type="ECO:0000313" key="2">
    <source>
        <dbReference type="EMBL" id="OGD16259.1"/>
    </source>
</evidence>
<comment type="caution">
    <text evidence="2">The sequence shown here is derived from an EMBL/GenBank/DDBJ whole genome shotgun (WGS) entry which is preliminary data.</text>
</comment>
<dbReference type="Proteomes" id="UP000177701">
    <property type="component" value="Unassembled WGS sequence"/>
</dbReference>
<protein>
    <submittedName>
        <fullName evidence="2">Uncharacterized protein</fullName>
    </submittedName>
</protein>
<evidence type="ECO:0000313" key="3">
    <source>
        <dbReference type="Proteomes" id="UP000177701"/>
    </source>
</evidence>
<sequence>MKEYLTGSSLYKRFFSLLGLCSALFIVSWFISYYFLPEQILRNKFPVALLAGEDILYGSIAMEFIKIFIINALIAVFLIVLPSFLQISRISLGYCMPIIQSGLYGMFLGTNSFTVPNPADKIYPTISVLTRSGPYEFIAYILIASVCYKIGYYNTTGKWPKKSKLIKIRYNKLINFTKIELLLLSIAAIILAAACYYEAYRIYGIIY</sequence>
<keyword evidence="1" id="KW-0812">Transmembrane</keyword>
<accession>A0A1F5ACK7</accession>
<proteinExistence type="predicted"/>
<gene>
    <name evidence="2" type="ORF">A2V47_00975</name>
</gene>
<feature type="transmembrane region" description="Helical" evidence="1">
    <location>
        <begin position="14"/>
        <end position="35"/>
    </location>
</feature>
<name>A0A1F5ACK7_9BACT</name>
<reference evidence="2 3" key="1">
    <citation type="journal article" date="2016" name="Nat. Commun.">
        <title>Thousands of microbial genomes shed light on interconnected biogeochemical processes in an aquifer system.</title>
        <authorList>
            <person name="Anantharaman K."/>
            <person name="Brown C.T."/>
            <person name="Hug L.A."/>
            <person name="Sharon I."/>
            <person name="Castelle C.J."/>
            <person name="Probst A.J."/>
            <person name="Thomas B.C."/>
            <person name="Singh A."/>
            <person name="Wilkins M.J."/>
            <person name="Karaoz U."/>
            <person name="Brodie E.L."/>
            <person name="Williams K.H."/>
            <person name="Hubbard S.S."/>
            <person name="Banfield J.F."/>
        </authorList>
    </citation>
    <scope>NUCLEOTIDE SEQUENCE [LARGE SCALE GENOMIC DNA]</scope>
</reference>
<evidence type="ECO:0000256" key="1">
    <source>
        <dbReference type="SAM" id="Phobius"/>
    </source>
</evidence>
<dbReference type="AlphaFoldDB" id="A0A1F5ACK7"/>
<feature type="transmembrane region" description="Helical" evidence="1">
    <location>
        <begin position="137"/>
        <end position="155"/>
    </location>
</feature>
<keyword evidence="1" id="KW-0472">Membrane</keyword>
<feature type="transmembrane region" description="Helical" evidence="1">
    <location>
        <begin position="92"/>
        <end position="110"/>
    </location>
</feature>